<evidence type="ECO:0008006" key="3">
    <source>
        <dbReference type="Google" id="ProtNLM"/>
    </source>
</evidence>
<dbReference type="RefSeq" id="WP_161263197.1">
    <property type="nucleotide sequence ID" value="NZ_JAFBDC010000008.1"/>
</dbReference>
<comment type="caution">
    <text evidence="1">The sequence shown here is derived from an EMBL/GenBank/DDBJ whole genome shotgun (WGS) entry which is preliminary data.</text>
</comment>
<dbReference type="AlphaFoldDB" id="A0A845LJ85"/>
<protein>
    <recommendedName>
        <fullName evidence="3">GIY-YIG domain-containing protein</fullName>
    </recommendedName>
</protein>
<accession>A0A845LJ85</accession>
<dbReference type="EMBL" id="WXEX01000023">
    <property type="protein sequence ID" value="MZP44629.1"/>
    <property type="molecule type" value="Genomic_DNA"/>
</dbReference>
<name>A0A845LJ85_HELGE</name>
<organism evidence="1 2">
    <name type="scientific">Heliomicrobium gestii</name>
    <name type="common">Heliobacterium gestii</name>
    <dbReference type="NCBI Taxonomy" id="2699"/>
    <lineage>
        <taxon>Bacteria</taxon>
        <taxon>Bacillati</taxon>
        <taxon>Bacillota</taxon>
        <taxon>Clostridia</taxon>
        <taxon>Eubacteriales</taxon>
        <taxon>Heliobacteriaceae</taxon>
        <taxon>Heliomicrobium</taxon>
    </lineage>
</organism>
<evidence type="ECO:0000313" key="1">
    <source>
        <dbReference type="EMBL" id="MZP44629.1"/>
    </source>
</evidence>
<sequence>MSELDTLIHSLEKEVNYCKKFDSTFPKSDDYCEYVLDWIKSHPGKNWCKKNGTGFYDIIQKKEKPFGNLTDATLEDNGIYLIESDEKKLIYVGKGEKGNRILNRVFDHVMPPHPQCPYLDYETHVNSQQMQNTPEIWVEHLIKGRKIRIVLYVGIDSFMGRPIESTSFIEHRVYNDCIKLFRHKPFYNKTIPR</sequence>
<proteinExistence type="predicted"/>
<gene>
    <name evidence="1" type="ORF">GTO89_16530</name>
</gene>
<reference evidence="1 2" key="1">
    <citation type="submission" date="2020-01" db="EMBL/GenBank/DDBJ databases">
        <title>Whole genome sequence of Heliobacterium gestii DSM 11169.</title>
        <authorList>
            <person name="Kyndt J.A."/>
            <person name="Meyer T.E."/>
        </authorList>
    </citation>
    <scope>NUCLEOTIDE SEQUENCE [LARGE SCALE GENOMIC DNA]</scope>
    <source>
        <strain evidence="1 2">DSM 11169</strain>
    </source>
</reference>
<evidence type="ECO:0000313" key="2">
    <source>
        <dbReference type="Proteomes" id="UP000471031"/>
    </source>
</evidence>
<keyword evidence="2" id="KW-1185">Reference proteome</keyword>
<dbReference type="Proteomes" id="UP000471031">
    <property type="component" value="Unassembled WGS sequence"/>
</dbReference>